<proteinExistence type="predicted"/>
<dbReference type="VEuPathDB" id="TriTrypDB:BSAL_21445"/>
<sequence>MGAACCNGESFSTEASQAHLRRNRRKSQQLFAVQHTSHLHTTVSTSPSHTSPRLRFISEAMSSATDASSTNFVEITTMTGGSGTSWPAVKIIFDRFVCCLFVPARC</sequence>
<gene>
    <name evidence="1" type="ORF">BSAL_21445</name>
</gene>
<dbReference type="AlphaFoldDB" id="A0A0S4KMU3"/>
<name>A0A0S4KMU3_BODSA</name>
<dbReference type="Proteomes" id="UP000051952">
    <property type="component" value="Unassembled WGS sequence"/>
</dbReference>
<evidence type="ECO:0000313" key="1">
    <source>
        <dbReference type="EMBL" id="CUI14971.1"/>
    </source>
</evidence>
<organism evidence="1 2">
    <name type="scientific">Bodo saltans</name>
    <name type="common">Flagellated protozoan</name>
    <dbReference type="NCBI Taxonomy" id="75058"/>
    <lineage>
        <taxon>Eukaryota</taxon>
        <taxon>Discoba</taxon>
        <taxon>Euglenozoa</taxon>
        <taxon>Kinetoplastea</taxon>
        <taxon>Metakinetoplastina</taxon>
        <taxon>Eubodonida</taxon>
        <taxon>Bodonidae</taxon>
        <taxon>Bodo</taxon>
    </lineage>
</organism>
<keyword evidence="2" id="KW-1185">Reference proteome</keyword>
<protein>
    <submittedName>
        <fullName evidence="1">Uncharacterized protein</fullName>
    </submittedName>
</protein>
<dbReference type="EMBL" id="CYKH01001741">
    <property type="protein sequence ID" value="CUI14971.1"/>
    <property type="molecule type" value="Genomic_DNA"/>
</dbReference>
<reference evidence="2" key="1">
    <citation type="submission" date="2015-09" db="EMBL/GenBank/DDBJ databases">
        <authorList>
            <consortium name="Pathogen Informatics"/>
        </authorList>
    </citation>
    <scope>NUCLEOTIDE SEQUENCE [LARGE SCALE GENOMIC DNA]</scope>
    <source>
        <strain evidence="2">Lake Konstanz</strain>
    </source>
</reference>
<evidence type="ECO:0000313" key="2">
    <source>
        <dbReference type="Proteomes" id="UP000051952"/>
    </source>
</evidence>
<accession>A0A0S4KMU3</accession>